<feature type="domain" description="Glutamine amidotransferase type-2" evidence="2">
    <location>
        <begin position="2"/>
        <end position="233"/>
    </location>
</feature>
<evidence type="ECO:0000313" key="3">
    <source>
        <dbReference type="EMBL" id="RAP03077.1"/>
    </source>
</evidence>
<dbReference type="EMBL" id="NGJK01000046">
    <property type="protein sequence ID" value="RAP03077.1"/>
    <property type="molecule type" value="Genomic_DNA"/>
</dbReference>
<keyword evidence="1" id="KW-0315">Glutamine amidotransferase</keyword>
<dbReference type="SUPFAM" id="SSF56235">
    <property type="entry name" value="N-terminal nucleophile aminohydrolases (Ntn hydrolases)"/>
    <property type="match status" value="1"/>
</dbReference>
<evidence type="ECO:0000313" key="4">
    <source>
        <dbReference type="Proteomes" id="UP000248557"/>
    </source>
</evidence>
<dbReference type="Pfam" id="PF13230">
    <property type="entry name" value="GATase_4"/>
    <property type="match status" value="1"/>
</dbReference>
<evidence type="ECO:0000256" key="1">
    <source>
        <dbReference type="ARBA" id="ARBA00022962"/>
    </source>
</evidence>
<reference evidence="3 4" key="1">
    <citation type="submission" date="2017-05" db="EMBL/GenBank/DDBJ databases">
        <title>Host range expansion of the Methanosphaera genus to humans and monogastric animals involves recent and extensive reduction in genome content.</title>
        <authorList>
            <person name="Hoedt E.C."/>
            <person name="Volmer J.G."/>
            <person name="Parks D.H."/>
            <person name="Rosewarne C.P."/>
            <person name="Denman S.E."/>
            <person name="Mcsweeney C.S."/>
            <person name="O Cuiv P."/>
            <person name="Hugenholtz P."/>
            <person name="Tyson G.W."/>
            <person name="Morrison M."/>
        </authorList>
    </citation>
    <scope>NUCLEOTIDE SEQUENCE [LARGE SCALE GENOMIC DNA]</scope>
    <source>
        <strain evidence="3 4">PA5</strain>
    </source>
</reference>
<organism evidence="3 4">
    <name type="scientific">Methanosphaera stadtmanae</name>
    <dbReference type="NCBI Taxonomy" id="2317"/>
    <lineage>
        <taxon>Archaea</taxon>
        <taxon>Methanobacteriati</taxon>
        <taxon>Methanobacteriota</taxon>
        <taxon>Methanomada group</taxon>
        <taxon>Methanobacteria</taxon>
        <taxon>Methanobacteriales</taxon>
        <taxon>Methanobacteriaceae</taxon>
        <taxon>Methanosphaera</taxon>
    </lineage>
</organism>
<accession>A0A328Q448</accession>
<dbReference type="Proteomes" id="UP000248557">
    <property type="component" value="Unassembled WGS sequence"/>
</dbReference>
<dbReference type="InterPro" id="IPR017932">
    <property type="entry name" value="GATase_2_dom"/>
</dbReference>
<name>A0A328Q448_9EURY</name>
<dbReference type="RefSeq" id="WP_112149537.1">
    <property type="nucleotide sequence ID" value="NZ_NGJK01000046.1"/>
</dbReference>
<evidence type="ECO:0000259" key="2">
    <source>
        <dbReference type="PROSITE" id="PS51278"/>
    </source>
</evidence>
<dbReference type="CDD" id="cd01908">
    <property type="entry name" value="YafJ"/>
    <property type="match status" value="1"/>
</dbReference>
<dbReference type="Gene3D" id="3.60.20.10">
    <property type="entry name" value="Glutamine Phosphoribosylpyrophosphate, subunit 1, domain 1"/>
    <property type="match status" value="1"/>
</dbReference>
<dbReference type="PANTHER" id="PTHR42824">
    <property type="entry name" value="GLUTAMINE AMIDOTRANSFERASE"/>
    <property type="match status" value="1"/>
</dbReference>
<proteinExistence type="predicted"/>
<protein>
    <recommendedName>
        <fullName evidence="2">Glutamine amidotransferase type-2 domain-containing protein</fullName>
    </recommendedName>
</protein>
<gene>
    <name evidence="3" type="ORF">CA615_04140</name>
</gene>
<comment type="caution">
    <text evidence="3">The sequence shown here is derived from an EMBL/GenBank/DDBJ whole genome shotgun (WGS) entry which is preliminary data.</text>
</comment>
<sequence length="276" mass="32449">MCELFGVSSQQPVHINNYLKSFYRHCNMHPHGWGLALMNNKQPHIEKEPIEATESRHLKEILKNPIYTKSALAHIRLATMGNMDVANCHPFISEDNNGRKWVLIHNGTIFKCDLLNKYKKTQDGNTDSERILMYIIDRLNYKERQQPLSDREQFNFINKIISKLAEGNKLNLIISNGTYTYAHSNTRNSLHYQRINKTIYFSTQKLNDKPWKLVPLNTVFALKDGEIIYRGKSHKYTYKLTEDQFNYIMNHVNPSLRESIINNFGEMHEAEFLNYH</sequence>
<dbReference type="PANTHER" id="PTHR42824:SF1">
    <property type="entry name" value="GLUTAMINE AMIDOTRANSFERASE YAFJ-RELATED"/>
    <property type="match status" value="1"/>
</dbReference>
<dbReference type="InterPro" id="IPR026869">
    <property type="entry name" value="EgtC-like"/>
</dbReference>
<dbReference type="AlphaFoldDB" id="A0A328Q448"/>
<dbReference type="PROSITE" id="PS51278">
    <property type="entry name" value="GATASE_TYPE_2"/>
    <property type="match status" value="1"/>
</dbReference>
<dbReference type="InterPro" id="IPR029055">
    <property type="entry name" value="Ntn_hydrolases_N"/>
</dbReference>